<dbReference type="EMBL" id="CH991543">
    <property type="protein sequence ID" value="EDQ92440.1"/>
    <property type="molecule type" value="Genomic_DNA"/>
</dbReference>
<accession>A9UPK4</accession>
<organism evidence="2 3">
    <name type="scientific">Monosiga brevicollis</name>
    <name type="common">Choanoflagellate</name>
    <dbReference type="NCBI Taxonomy" id="81824"/>
    <lineage>
        <taxon>Eukaryota</taxon>
        <taxon>Choanoflagellata</taxon>
        <taxon>Craspedida</taxon>
        <taxon>Salpingoecidae</taxon>
        <taxon>Monosiga</taxon>
    </lineage>
</organism>
<reference evidence="2 3" key="1">
    <citation type="journal article" date="2008" name="Nature">
        <title>The genome of the choanoflagellate Monosiga brevicollis and the origin of metazoans.</title>
        <authorList>
            <consortium name="JGI Sequencing"/>
            <person name="King N."/>
            <person name="Westbrook M.J."/>
            <person name="Young S.L."/>
            <person name="Kuo A."/>
            <person name="Abedin M."/>
            <person name="Chapman J."/>
            <person name="Fairclough S."/>
            <person name="Hellsten U."/>
            <person name="Isogai Y."/>
            <person name="Letunic I."/>
            <person name="Marr M."/>
            <person name="Pincus D."/>
            <person name="Putnam N."/>
            <person name="Rokas A."/>
            <person name="Wright K.J."/>
            <person name="Zuzow R."/>
            <person name="Dirks W."/>
            <person name="Good M."/>
            <person name="Goodstein D."/>
            <person name="Lemons D."/>
            <person name="Li W."/>
            <person name="Lyons J.B."/>
            <person name="Morris A."/>
            <person name="Nichols S."/>
            <person name="Richter D.J."/>
            <person name="Salamov A."/>
            <person name="Bork P."/>
            <person name="Lim W.A."/>
            <person name="Manning G."/>
            <person name="Miller W.T."/>
            <person name="McGinnis W."/>
            <person name="Shapiro H."/>
            <person name="Tjian R."/>
            <person name="Grigoriev I.V."/>
            <person name="Rokhsar D."/>
        </authorList>
    </citation>
    <scope>NUCLEOTIDE SEQUENCE [LARGE SCALE GENOMIC DNA]</scope>
    <source>
        <strain evidence="3">MX1 / ATCC 50154</strain>
    </source>
</reference>
<sequence>MDRFMFAVLGLLAVLCLLGYSFRKSKALLKSGLLLSLISLVAVGGPLDDSGRFLWNCMQKDPTTGSRYEPQGCQEETYDNYALIFTGSFTFALFHTLATYFATMAPMHSRFTFKDDDSLSDRFEPNTAQ</sequence>
<keyword evidence="1" id="KW-1133">Transmembrane helix</keyword>
<keyword evidence="1" id="KW-0472">Membrane</keyword>
<protein>
    <submittedName>
        <fullName evidence="2">Uncharacterized protein</fullName>
    </submittedName>
</protein>
<dbReference type="AlphaFoldDB" id="A9UPK4"/>
<dbReference type="KEGG" id="mbr:MONBRDRAFT_22102"/>
<dbReference type="InParanoid" id="A9UPK4"/>
<feature type="transmembrane region" description="Helical" evidence="1">
    <location>
        <begin position="81"/>
        <end position="102"/>
    </location>
</feature>
<keyword evidence="3" id="KW-1185">Reference proteome</keyword>
<name>A9UPK4_MONBE</name>
<evidence type="ECO:0000313" key="3">
    <source>
        <dbReference type="Proteomes" id="UP000001357"/>
    </source>
</evidence>
<dbReference type="OMA" id="FAIFTSC"/>
<gene>
    <name evidence="2" type="ORF">MONBRDRAFT_22102</name>
</gene>
<evidence type="ECO:0000256" key="1">
    <source>
        <dbReference type="SAM" id="Phobius"/>
    </source>
</evidence>
<dbReference type="GeneID" id="5887742"/>
<dbReference type="Proteomes" id="UP000001357">
    <property type="component" value="Unassembled WGS sequence"/>
</dbReference>
<keyword evidence="1" id="KW-0812">Transmembrane</keyword>
<dbReference type="RefSeq" id="XP_001742202.1">
    <property type="nucleotide sequence ID" value="XM_001742150.1"/>
</dbReference>
<evidence type="ECO:0000313" key="2">
    <source>
        <dbReference type="EMBL" id="EDQ92440.1"/>
    </source>
</evidence>
<proteinExistence type="predicted"/>